<dbReference type="InterPro" id="IPR023195">
    <property type="entry name" value="Nict_dMeBzImd_PRibTrfase_N"/>
</dbReference>
<dbReference type="NCBIfam" id="TIGR03160">
    <property type="entry name" value="cobT_DBIPRT"/>
    <property type="match status" value="1"/>
</dbReference>
<dbReference type="Proteomes" id="UP000006545">
    <property type="component" value="Chromosome"/>
</dbReference>
<keyword evidence="11" id="KW-1185">Reference proteome</keyword>
<dbReference type="CDD" id="cd02439">
    <property type="entry name" value="DMB-PRT_CobT"/>
    <property type="match status" value="1"/>
</dbReference>
<protein>
    <recommendedName>
        <fullName evidence="4 9">Nicotinate-nucleotide--dimethylbenzimidazole phosphoribosyltransferase</fullName>
        <ecNumber evidence="3 9">2.4.2.21</ecNumber>
    </recommendedName>
</protein>
<dbReference type="EMBL" id="CP002689">
    <property type="protein sequence ID" value="AEE12146.1"/>
    <property type="molecule type" value="Genomic_DNA"/>
</dbReference>
<dbReference type="eggNOG" id="COG2038">
    <property type="taxonomic scope" value="Bacteria"/>
</dbReference>
<evidence type="ECO:0000256" key="4">
    <source>
        <dbReference type="ARBA" id="ARBA00015486"/>
    </source>
</evidence>
<dbReference type="AlphaFoldDB" id="F4KLV8"/>
<evidence type="ECO:0000256" key="5">
    <source>
        <dbReference type="ARBA" id="ARBA00022573"/>
    </source>
</evidence>
<comment type="catalytic activity">
    <reaction evidence="8">
        <text>5,6-dimethylbenzimidazole + nicotinate beta-D-ribonucleotide = alpha-ribazole 5'-phosphate + nicotinate + H(+)</text>
        <dbReference type="Rhea" id="RHEA:11196"/>
        <dbReference type="ChEBI" id="CHEBI:15378"/>
        <dbReference type="ChEBI" id="CHEBI:15890"/>
        <dbReference type="ChEBI" id="CHEBI:32544"/>
        <dbReference type="ChEBI" id="CHEBI:57502"/>
        <dbReference type="ChEBI" id="CHEBI:57918"/>
        <dbReference type="EC" id="2.4.2.21"/>
    </reaction>
</comment>
<organism evidence="10 11">
    <name type="scientific">Porphyromonas asaccharolytica (strain ATCC 25260 / DSM 20707 / BCRC 10618 / CCUG 7834 / JCM 6326 / LMG 13178 / VPI 4198 / B440)</name>
    <name type="common">Bacteroides asaccharolyticus</name>
    <dbReference type="NCBI Taxonomy" id="879243"/>
    <lineage>
        <taxon>Bacteria</taxon>
        <taxon>Pseudomonadati</taxon>
        <taxon>Bacteroidota</taxon>
        <taxon>Bacteroidia</taxon>
        <taxon>Bacteroidales</taxon>
        <taxon>Porphyromonadaceae</taxon>
        <taxon>Porphyromonas</taxon>
    </lineage>
</organism>
<dbReference type="Gene3D" id="3.40.50.10210">
    <property type="match status" value="1"/>
</dbReference>
<evidence type="ECO:0000256" key="8">
    <source>
        <dbReference type="ARBA" id="ARBA00047340"/>
    </source>
</evidence>
<dbReference type="Gene3D" id="1.10.1610.10">
    <property type="match status" value="1"/>
</dbReference>
<dbReference type="FunFam" id="3.40.50.10210:FF:000001">
    <property type="entry name" value="Nicotinate-nucleotide--dimethylbenzimidazole phosphoribosyltransferase"/>
    <property type="match status" value="1"/>
</dbReference>
<accession>F4KLV8</accession>
<dbReference type="RefSeq" id="WP_013759834.1">
    <property type="nucleotide sequence ID" value="NC_015501.1"/>
</dbReference>
<dbReference type="SUPFAM" id="SSF52733">
    <property type="entry name" value="Nicotinate mononucleotide:5,6-dimethylbenzimidazole phosphoribosyltransferase (CobT)"/>
    <property type="match status" value="1"/>
</dbReference>
<reference evidence="11" key="1">
    <citation type="submission" date="2011-04" db="EMBL/GenBank/DDBJ databases">
        <title>The complete genome of Porphyromonas asaccharolytica DSM 20707.</title>
        <authorList>
            <person name="Lucas S."/>
            <person name="Han J."/>
            <person name="Lapidus A."/>
            <person name="Bruce D."/>
            <person name="Goodwin L."/>
            <person name="Pitluck S."/>
            <person name="Peters L."/>
            <person name="Kyrpides N."/>
            <person name="Mavromatis K."/>
            <person name="Ivanova N."/>
            <person name="Ovchinnikova G."/>
            <person name="Pagani I."/>
            <person name="Lu M."/>
            <person name="Detter J.C."/>
            <person name="Tapia R."/>
            <person name="Han C."/>
            <person name="Land M."/>
            <person name="Hauser L."/>
            <person name="Markowitz V."/>
            <person name="Cheng J.-F."/>
            <person name="Hugenholtz P."/>
            <person name="Woyke T."/>
            <person name="Wu D."/>
            <person name="Gronow S."/>
            <person name="Wellnitz S."/>
            <person name="Brambilla E."/>
            <person name="Klenk H.-P."/>
            <person name="Eisen J.A."/>
        </authorList>
    </citation>
    <scope>NUCLEOTIDE SEQUENCE [LARGE SCALE GENOMIC DNA]</scope>
    <source>
        <strain evidence="11">ATCC 25260 / DSM 20707 / VPI 4198</strain>
    </source>
</reference>
<dbReference type="OrthoDB" id="9781491at2"/>
<dbReference type="HOGENOM" id="CLU_002982_0_0_10"/>
<name>F4KLV8_PORAD</name>
<keyword evidence="5" id="KW-0169">Cobalamin biosynthesis</keyword>
<evidence type="ECO:0000256" key="3">
    <source>
        <dbReference type="ARBA" id="ARBA00011991"/>
    </source>
</evidence>
<proteinExistence type="inferred from homology"/>
<dbReference type="GO" id="GO:0008939">
    <property type="term" value="F:nicotinate-nucleotide-dimethylbenzimidazole phosphoribosyltransferase activity"/>
    <property type="evidence" value="ECO:0007669"/>
    <property type="project" value="UniProtKB-UniRule"/>
</dbReference>
<gene>
    <name evidence="10" type="ordered locus">Poras_0192</name>
</gene>
<evidence type="ECO:0000256" key="2">
    <source>
        <dbReference type="ARBA" id="ARBA00007110"/>
    </source>
</evidence>
<dbReference type="InterPro" id="IPR036087">
    <property type="entry name" value="Nict_dMeBzImd_PRibTrfase_sf"/>
</dbReference>
<dbReference type="UniPathway" id="UPA00061">
    <property type="reaction ID" value="UER00516"/>
</dbReference>
<dbReference type="EC" id="2.4.2.21" evidence="3 9"/>
<evidence type="ECO:0000313" key="10">
    <source>
        <dbReference type="EMBL" id="AEE12146.1"/>
    </source>
</evidence>
<dbReference type="Pfam" id="PF02277">
    <property type="entry name" value="DBI_PRT"/>
    <property type="match status" value="1"/>
</dbReference>
<dbReference type="InterPro" id="IPR017846">
    <property type="entry name" value="Nict_dMeBzImd_PRibTrfase_bact"/>
</dbReference>
<evidence type="ECO:0000313" key="11">
    <source>
        <dbReference type="Proteomes" id="UP000006545"/>
    </source>
</evidence>
<evidence type="ECO:0000256" key="7">
    <source>
        <dbReference type="ARBA" id="ARBA00022679"/>
    </source>
</evidence>
<dbReference type="GO" id="GO:0009236">
    <property type="term" value="P:cobalamin biosynthetic process"/>
    <property type="evidence" value="ECO:0007669"/>
    <property type="project" value="UniProtKB-UniRule"/>
</dbReference>
<dbReference type="STRING" id="879243.Poras_0192"/>
<comment type="pathway">
    <text evidence="1">Nucleoside biosynthesis; alpha-ribazole biosynthesis; alpha-ribazole from 5,6-dimethylbenzimidazole: step 1/2.</text>
</comment>
<sequence length="335" mass="35917">MTFEEELQERIDSRTKPKGSLGQLERIAYKVGMIQHSVTPQLIDPVLLVMAADHGIVEEGVSPCPKEITWQQCINFVSGGGACSVLARQNGFRLRVIDVGVDYDFPEACRIESAKVMHGTRNMLHEPAMTTEECAEAMLIGAQCVAQEAERGSNVIAFGEMGIGNTSPATLILHKITGRSIASIIGPGSGLRGSGLEHKAKVLEEVSARYNPQSPMELLSQMGGLEIAAICGGVLEAYKRGMLILADGVIATSAFMVAHEMEPRIVDNVLFAHTSEEPGHQAMIEYLGGEAILSLGMRLGEGTGALVAYPIIQSAVAFMSNMRGFADAAVYRVDK</sequence>
<dbReference type="NCBIfam" id="NF000996">
    <property type="entry name" value="PRK00105.1"/>
    <property type="match status" value="1"/>
</dbReference>
<keyword evidence="6 10" id="KW-0328">Glycosyltransferase</keyword>
<dbReference type="PANTHER" id="PTHR43463:SF1">
    <property type="entry name" value="NICOTINATE-NUCLEOTIDE--DIMETHYLBENZIMIDAZOLE PHOSPHORIBOSYLTRANSFERASE"/>
    <property type="match status" value="1"/>
</dbReference>
<dbReference type="PANTHER" id="PTHR43463">
    <property type="entry name" value="NICOTINATE-NUCLEOTIDE--DIMETHYLBENZIMIDAZOLE PHOSPHORIBOSYLTRANSFERASE"/>
    <property type="match status" value="1"/>
</dbReference>
<evidence type="ECO:0000256" key="1">
    <source>
        <dbReference type="ARBA" id="ARBA00005049"/>
    </source>
</evidence>
<evidence type="ECO:0000256" key="6">
    <source>
        <dbReference type="ARBA" id="ARBA00022676"/>
    </source>
</evidence>
<evidence type="ECO:0000256" key="9">
    <source>
        <dbReference type="NCBIfam" id="TIGR03160"/>
    </source>
</evidence>
<keyword evidence="7 10" id="KW-0808">Transferase</keyword>
<dbReference type="KEGG" id="pah:Poras_0192"/>
<dbReference type="InterPro" id="IPR003200">
    <property type="entry name" value="Nict_dMeBzImd_PRibTrfase"/>
</dbReference>
<comment type="similarity">
    <text evidence="2">Belongs to the CobT family.</text>
</comment>